<protein>
    <submittedName>
        <fullName evidence="1">Uncharacterized protein</fullName>
    </submittedName>
</protein>
<accession>A0A2N5SQS8</accession>
<evidence type="ECO:0000313" key="2">
    <source>
        <dbReference type="Proteomes" id="UP000235388"/>
    </source>
</evidence>
<dbReference type="EMBL" id="PGCJ01000891">
    <property type="protein sequence ID" value="PLW15615.1"/>
    <property type="molecule type" value="Genomic_DNA"/>
</dbReference>
<gene>
    <name evidence="1" type="ORF">PCANC_24107</name>
</gene>
<proteinExistence type="predicted"/>
<sequence length="119" mass="13674">MRKISERQEVIWEPFMMLFLLQLKETDRLVDSSLKMPLIPMIASIISPNNAGKQLIIDLELEDSACVADLLGYVLSNQYLHDRLPARTRNEFNLGQLFDMRNKDYKGPFGCRGLSILNS</sequence>
<dbReference type="AlphaFoldDB" id="A0A2N5SQS8"/>
<reference evidence="1 2" key="1">
    <citation type="submission" date="2017-11" db="EMBL/GenBank/DDBJ databases">
        <title>De novo assembly and phasing of dikaryotic genomes from two isolates of Puccinia coronata f. sp. avenae, the causal agent of oat crown rust.</title>
        <authorList>
            <person name="Miller M.E."/>
            <person name="Zhang Y."/>
            <person name="Omidvar V."/>
            <person name="Sperschneider J."/>
            <person name="Schwessinger B."/>
            <person name="Raley C."/>
            <person name="Palmer J.M."/>
            <person name="Garnica D."/>
            <person name="Upadhyaya N."/>
            <person name="Rathjen J."/>
            <person name="Taylor J.M."/>
            <person name="Park R.F."/>
            <person name="Dodds P.N."/>
            <person name="Hirsch C.D."/>
            <person name="Kianian S.F."/>
            <person name="Figueroa M."/>
        </authorList>
    </citation>
    <scope>NUCLEOTIDE SEQUENCE [LARGE SCALE GENOMIC DNA]</scope>
    <source>
        <strain evidence="1">12NC29</strain>
    </source>
</reference>
<comment type="caution">
    <text evidence="1">The sequence shown here is derived from an EMBL/GenBank/DDBJ whole genome shotgun (WGS) entry which is preliminary data.</text>
</comment>
<name>A0A2N5SQS8_9BASI</name>
<keyword evidence="2" id="KW-1185">Reference proteome</keyword>
<evidence type="ECO:0000313" key="1">
    <source>
        <dbReference type="EMBL" id="PLW15615.1"/>
    </source>
</evidence>
<dbReference type="Proteomes" id="UP000235388">
    <property type="component" value="Unassembled WGS sequence"/>
</dbReference>
<dbReference type="OrthoDB" id="2514001at2759"/>
<organism evidence="1 2">
    <name type="scientific">Puccinia coronata f. sp. avenae</name>
    <dbReference type="NCBI Taxonomy" id="200324"/>
    <lineage>
        <taxon>Eukaryota</taxon>
        <taxon>Fungi</taxon>
        <taxon>Dikarya</taxon>
        <taxon>Basidiomycota</taxon>
        <taxon>Pucciniomycotina</taxon>
        <taxon>Pucciniomycetes</taxon>
        <taxon>Pucciniales</taxon>
        <taxon>Pucciniaceae</taxon>
        <taxon>Puccinia</taxon>
    </lineage>
</organism>